<keyword evidence="8" id="KW-0342">GTP-binding</keyword>
<dbReference type="PROSITE" id="PS51419">
    <property type="entry name" value="RAB"/>
    <property type="match status" value="1"/>
</dbReference>
<dbReference type="AlphaFoldDB" id="A0A9Q0RRP0"/>
<dbReference type="SMART" id="SM00174">
    <property type="entry name" value="RHO"/>
    <property type="match status" value="1"/>
</dbReference>
<dbReference type="GO" id="GO:0012505">
    <property type="term" value="C:endomembrane system"/>
    <property type="evidence" value="ECO:0007669"/>
    <property type="project" value="UniProtKB-SubCell"/>
</dbReference>
<dbReference type="OMA" id="HYREQIR"/>
<accession>A0A9Q0RRP0</accession>
<evidence type="ECO:0000256" key="4">
    <source>
        <dbReference type="ARBA" id="ARBA00022475"/>
    </source>
</evidence>
<evidence type="ECO:0000256" key="3">
    <source>
        <dbReference type="ARBA" id="ARBA00011984"/>
    </source>
</evidence>
<evidence type="ECO:0000256" key="9">
    <source>
        <dbReference type="ARBA" id="ARBA00023136"/>
    </source>
</evidence>
<dbReference type="PANTHER" id="PTHR24070">
    <property type="entry name" value="RAS, DI-RAS, AND RHEB FAMILY MEMBERS OF SMALL GTPASE SUPERFAMILY"/>
    <property type="match status" value="1"/>
</dbReference>
<dbReference type="GO" id="GO:0005525">
    <property type="term" value="F:GTP binding"/>
    <property type="evidence" value="ECO:0007669"/>
    <property type="project" value="UniProtKB-KW"/>
</dbReference>
<dbReference type="InterPro" id="IPR001806">
    <property type="entry name" value="Small_GTPase"/>
</dbReference>
<keyword evidence="9" id="KW-0472">Membrane</keyword>
<dbReference type="InterPro" id="IPR027417">
    <property type="entry name" value="P-loop_NTPase"/>
</dbReference>
<keyword evidence="10" id="KW-0449">Lipoprotein</keyword>
<evidence type="ECO:0000313" key="15">
    <source>
        <dbReference type="EMBL" id="KAJ6224019.1"/>
    </source>
</evidence>
<evidence type="ECO:0000256" key="2">
    <source>
        <dbReference type="ARBA" id="ARBA00008344"/>
    </source>
</evidence>
<dbReference type="InterPro" id="IPR020849">
    <property type="entry name" value="Small_GTPase_Ras-type"/>
</dbReference>
<evidence type="ECO:0000256" key="7">
    <source>
        <dbReference type="ARBA" id="ARBA00022801"/>
    </source>
</evidence>
<dbReference type="PROSITE" id="PS51420">
    <property type="entry name" value="RHO"/>
    <property type="match status" value="1"/>
</dbReference>
<feature type="compositionally biased region" description="Basic residues" evidence="14">
    <location>
        <begin position="172"/>
        <end position="186"/>
    </location>
</feature>
<dbReference type="GO" id="GO:0007165">
    <property type="term" value="P:signal transduction"/>
    <property type="evidence" value="ECO:0007669"/>
    <property type="project" value="InterPro"/>
</dbReference>
<evidence type="ECO:0000256" key="8">
    <source>
        <dbReference type="ARBA" id="ARBA00023134"/>
    </source>
</evidence>
<reference evidence="15" key="1">
    <citation type="submission" date="2022-12" db="EMBL/GenBank/DDBJ databases">
        <title>Genome assemblies of Blomia tropicalis.</title>
        <authorList>
            <person name="Cui Y."/>
        </authorList>
    </citation>
    <scope>NUCLEOTIDE SEQUENCE</scope>
    <source>
        <tissue evidence="15">Adult mites</tissue>
    </source>
</reference>
<dbReference type="Proteomes" id="UP001142055">
    <property type="component" value="Chromosome 1"/>
</dbReference>
<dbReference type="PRINTS" id="PR00449">
    <property type="entry name" value="RASTRNSFRMNG"/>
</dbReference>
<organism evidence="15 16">
    <name type="scientific">Blomia tropicalis</name>
    <name type="common">Mite</name>
    <dbReference type="NCBI Taxonomy" id="40697"/>
    <lineage>
        <taxon>Eukaryota</taxon>
        <taxon>Metazoa</taxon>
        <taxon>Ecdysozoa</taxon>
        <taxon>Arthropoda</taxon>
        <taxon>Chelicerata</taxon>
        <taxon>Arachnida</taxon>
        <taxon>Acari</taxon>
        <taxon>Acariformes</taxon>
        <taxon>Sarcoptiformes</taxon>
        <taxon>Astigmata</taxon>
        <taxon>Glycyphagoidea</taxon>
        <taxon>Echimyopodidae</taxon>
        <taxon>Blomia</taxon>
    </lineage>
</organism>
<feature type="region of interest" description="Disordered" evidence="14">
    <location>
        <begin position="167"/>
        <end position="186"/>
    </location>
</feature>
<dbReference type="InterPro" id="IPR005225">
    <property type="entry name" value="Small_GTP-bd"/>
</dbReference>
<evidence type="ECO:0000256" key="5">
    <source>
        <dbReference type="ARBA" id="ARBA00022481"/>
    </source>
</evidence>
<dbReference type="Gene3D" id="3.40.50.300">
    <property type="entry name" value="P-loop containing nucleotide triphosphate hydrolases"/>
    <property type="match status" value="1"/>
</dbReference>
<comment type="caution">
    <text evidence="15">The sequence shown here is derived from an EMBL/GenBank/DDBJ whole genome shotgun (WGS) entry which is preliminary data.</text>
</comment>
<evidence type="ECO:0000256" key="11">
    <source>
        <dbReference type="ARBA" id="ARBA00023289"/>
    </source>
</evidence>
<dbReference type="EC" id="3.6.5.2" evidence="3"/>
<comment type="catalytic activity">
    <reaction evidence="13">
        <text>GTP + H2O = GDP + phosphate + H(+)</text>
        <dbReference type="Rhea" id="RHEA:19669"/>
        <dbReference type="ChEBI" id="CHEBI:15377"/>
        <dbReference type="ChEBI" id="CHEBI:15378"/>
        <dbReference type="ChEBI" id="CHEBI:37565"/>
        <dbReference type="ChEBI" id="CHEBI:43474"/>
        <dbReference type="ChEBI" id="CHEBI:58189"/>
        <dbReference type="EC" id="3.6.5.2"/>
    </reaction>
</comment>
<dbReference type="SUPFAM" id="SSF52540">
    <property type="entry name" value="P-loop containing nucleoside triphosphate hydrolases"/>
    <property type="match status" value="1"/>
</dbReference>
<evidence type="ECO:0000256" key="13">
    <source>
        <dbReference type="ARBA" id="ARBA00048098"/>
    </source>
</evidence>
<keyword evidence="6" id="KW-0547">Nucleotide-binding</keyword>
<evidence type="ECO:0000256" key="1">
    <source>
        <dbReference type="ARBA" id="ARBA00004236"/>
    </source>
</evidence>
<comment type="similarity">
    <text evidence="2">Belongs to the small GTPase superfamily. Ras family.</text>
</comment>
<comment type="subcellular location">
    <subcellularLocation>
        <location evidence="1">Cell membrane</location>
    </subcellularLocation>
    <subcellularLocation>
        <location evidence="12">Endomembrane system</location>
        <topology evidence="12">Lipid-anchor</topology>
        <orientation evidence="12">Cytoplasmic side</orientation>
    </subcellularLocation>
</comment>
<dbReference type="Pfam" id="PF00071">
    <property type="entry name" value="Ras"/>
    <property type="match status" value="1"/>
</dbReference>
<keyword evidence="4" id="KW-1003">Cell membrane</keyword>
<keyword evidence="11" id="KW-0636">Prenylation</keyword>
<proteinExistence type="inferred from homology"/>
<dbReference type="GO" id="GO:0005886">
    <property type="term" value="C:plasma membrane"/>
    <property type="evidence" value="ECO:0007669"/>
    <property type="project" value="UniProtKB-SubCell"/>
</dbReference>
<dbReference type="NCBIfam" id="TIGR00231">
    <property type="entry name" value="small_GTP"/>
    <property type="match status" value="1"/>
</dbReference>
<evidence type="ECO:0000256" key="14">
    <source>
        <dbReference type="SAM" id="MobiDB-lite"/>
    </source>
</evidence>
<evidence type="ECO:0000256" key="10">
    <source>
        <dbReference type="ARBA" id="ARBA00023288"/>
    </source>
</evidence>
<keyword evidence="16" id="KW-1185">Reference proteome</keyword>
<sequence length="186" mass="21144">MTEYKLVVVGAGGVGKSALTIQLIQNHFVDEYDPTIEDSYRKQVVIDGETCLLDILDTAGQEEYSAMRDQYMRTGEGFLLVFAVNNAKSYEDISTYREQIKRVKDSDDVPMVLAGNKCDLPSRAVYMYGAADLAKNYGIPFVETSAKTRMGVDEAFYSLVREIRKDRERRGKDKKKNREKKKCIIL</sequence>
<dbReference type="EMBL" id="JAPWDV010000001">
    <property type="protein sequence ID" value="KAJ6224019.1"/>
    <property type="molecule type" value="Genomic_DNA"/>
</dbReference>
<dbReference type="SMART" id="SM00173">
    <property type="entry name" value="RAS"/>
    <property type="match status" value="1"/>
</dbReference>
<dbReference type="OrthoDB" id="5976022at2759"/>
<keyword evidence="7" id="KW-0378">Hydrolase</keyword>
<evidence type="ECO:0000256" key="6">
    <source>
        <dbReference type="ARBA" id="ARBA00022741"/>
    </source>
</evidence>
<dbReference type="PROSITE" id="PS51421">
    <property type="entry name" value="RAS"/>
    <property type="match status" value="1"/>
</dbReference>
<dbReference type="CDD" id="cd04138">
    <property type="entry name" value="H_N_K_Ras_like"/>
    <property type="match status" value="1"/>
</dbReference>
<gene>
    <name evidence="15" type="ORF">RDWZM_002564</name>
</gene>
<keyword evidence="5" id="KW-0488">Methylation</keyword>
<dbReference type="GO" id="GO:0003925">
    <property type="term" value="F:G protein activity"/>
    <property type="evidence" value="ECO:0007669"/>
    <property type="project" value="UniProtKB-EC"/>
</dbReference>
<protein>
    <recommendedName>
        <fullName evidence="3">small monomeric GTPase</fullName>
        <ecNumber evidence="3">3.6.5.2</ecNumber>
    </recommendedName>
</protein>
<dbReference type="FunFam" id="3.40.50.300:FF:000096">
    <property type="entry name" value="KRAS proto-oncogene, GTPase"/>
    <property type="match status" value="1"/>
</dbReference>
<name>A0A9Q0RRP0_BLOTA</name>
<dbReference type="SMART" id="SM00175">
    <property type="entry name" value="RAB"/>
    <property type="match status" value="1"/>
</dbReference>
<evidence type="ECO:0000256" key="12">
    <source>
        <dbReference type="ARBA" id="ARBA00046278"/>
    </source>
</evidence>
<evidence type="ECO:0000313" key="16">
    <source>
        <dbReference type="Proteomes" id="UP001142055"/>
    </source>
</evidence>